<evidence type="ECO:0000313" key="3">
    <source>
        <dbReference type="Proteomes" id="UP001642484"/>
    </source>
</evidence>
<dbReference type="Proteomes" id="UP001642484">
    <property type="component" value="Unassembled WGS sequence"/>
</dbReference>
<feature type="region of interest" description="Disordered" evidence="1">
    <location>
        <begin position="1"/>
        <end position="29"/>
    </location>
</feature>
<name>A0ABP0J5U9_9DINO</name>
<feature type="region of interest" description="Disordered" evidence="1">
    <location>
        <begin position="149"/>
        <end position="172"/>
    </location>
</feature>
<reference evidence="2 3" key="1">
    <citation type="submission" date="2024-02" db="EMBL/GenBank/DDBJ databases">
        <authorList>
            <person name="Chen Y."/>
            <person name="Shah S."/>
            <person name="Dougan E. K."/>
            <person name="Thang M."/>
            <person name="Chan C."/>
        </authorList>
    </citation>
    <scope>NUCLEOTIDE SEQUENCE [LARGE SCALE GENOMIC DNA]</scope>
</reference>
<proteinExistence type="predicted"/>
<sequence length="209" mass="22935">MGCGSSNDEARSSTGSTATRGSRISVGDFSIEEVHDTGEVNRASWSSWIHRSSRSRQPDRNLHQYWMLTLDTFLGEVEQRPSLFKRIVSYRRRTRLGEEGEGGDAPRSSAALLQAPQVSREFGTQSSFAPSPPPDLDINHLRLSMESKGFARQSSAGVDSRPPAPNASLAVDASRKSGNRVSFAVDHEDIVESCGWQQTTNGDIVEVRL</sequence>
<protein>
    <submittedName>
        <fullName evidence="2">Uncharacterized protein</fullName>
    </submittedName>
</protein>
<organism evidence="2 3">
    <name type="scientific">Durusdinium trenchii</name>
    <dbReference type="NCBI Taxonomy" id="1381693"/>
    <lineage>
        <taxon>Eukaryota</taxon>
        <taxon>Sar</taxon>
        <taxon>Alveolata</taxon>
        <taxon>Dinophyceae</taxon>
        <taxon>Suessiales</taxon>
        <taxon>Symbiodiniaceae</taxon>
        <taxon>Durusdinium</taxon>
    </lineage>
</organism>
<keyword evidence="3" id="KW-1185">Reference proteome</keyword>
<feature type="compositionally biased region" description="Low complexity" evidence="1">
    <location>
        <begin position="12"/>
        <end position="23"/>
    </location>
</feature>
<accession>A0ABP0J5U9</accession>
<comment type="caution">
    <text evidence="2">The sequence shown here is derived from an EMBL/GenBank/DDBJ whole genome shotgun (WGS) entry which is preliminary data.</text>
</comment>
<evidence type="ECO:0000313" key="2">
    <source>
        <dbReference type="EMBL" id="CAK9009780.1"/>
    </source>
</evidence>
<evidence type="ECO:0000256" key="1">
    <source>
        <dbReference type="SAM" id="MobiDB-lite"/>
    </source>
</evidence>
<dbReference type="EMBL" id="CAXAMN010004514">
    <property type="protein sequence ID" value="CAK9009780.1"/>
    <property type="molecule type" value="Genomic_DNA"/>
</dbReference>
<gene>
    <name evidence="2" type="ORF">CCMP2556_LOCUS9807</name>
</gene>